<dbReference type="PROSITE" id="PS51257">
    <property type="entry name" value="PROKAR_LIPOPROTEIN"/>
    <property type="match status" value="1"/>
</dbReference>
<dbReference type="Gene3D" id="3.30.10.10">
    <property type="entry name" value="Trypsin Inhibitor V, subunit A"/>
    <property type="match status" value="1"/>
</dbReference>
<dbReference type="RefSeq" id="WP_211783206.1">
    <property type="nucleotide sequence ID" value="NZ_CP047289.1"/>
</dbReference>
<gene>
    <name evidence="1" type="ORF">GR316_06735</name>
</gene>
<accession>A0A8J8MSL7</accession>
<proteinExistence type="predicted"/>
<dbReference type="InterPro" id="IPR021719">
    <property type="entry name" value="Prot_inh_I78"/>
</dbReference>
<dbReference type="AlphaFoldDB" id="A0A8J8MSL7"/>
<evidence type="ECO:0008006" key="3">
    <source>
        <dbReference type="Google" id="ProtNLM"/>
    </source>
</evidence>
<keyword evidence="2" id="KW-1185">Reference proteome</keyword>
<protein>
    <recommendedName>
        <fullName evidence="3">Peptidase inhibitor I78 family protein</fullName>
    </recommendedName>
</protein>
<dbReference type="EMBL" id="CP047289">
    <property type="protein sequence ID" value="QUS35985.1"/>
    <property type="molecule type" value="Genomic_DNA"/>
</dbReference>
<evidence type="ECO:0000313" key="2">
    <source>
        <dbReference type="Proteomes" id="UP000679284"/>
    </source>
</evidence>
<organism evidence="1 2">
    <name type="scientific">Falsirhodobacter algicola</name>
    <dbReference type="NCBI Taxonomy" id="2692330"/>
    <lineage>
        <taxon>Bacteria</taxon>
        <taxon>Pseudomonadati</taxon>
        <taxon>Pseudomonadota</taxon>
        <taxon>Alphaproteobacteria</taxon>
        <taxon>Rhodobacterales</taxon>
        <taxon>Paracoccaceae</taxon>
        <taxon>Falsirhodobacter</taxon>
    </lineage>
</organism>
<dbReference type="Pfam" id="PF11720">
    <property type="entry name" value="Inhibitor_I78"/>
    <property type="match status" value="1"/>
</dbReference>
<reference evidence="1" key="1">
    <citation type="submission" date="2020-01" db="EMBL/GenBank/DDBJ databases">
        <authorList>
            <person name="Yang Y."/>
            <person name="Kwon Y.M."/>
        </authorList>
    </citation>
    <scope>NUCLEOTIDE SEQUENCE</scope>
    <source>
        <strain evidence="1">PG104</strain>
    </source>
</reference>
<dbReference type="Proteomes" id="UP000679284">
    <property type="component" value="Chromosome"/>
</dbReference>
<name>A0A8J8MSL7_9RHOB</name>
<sequence length="89" mass="9571">MKYIALVAAGLALAACQPTTKTTVVDVTTCDPTPYADWVGKDSRTLTGAETPYTMRIIRPNQPVTLDFNPTRLNVETDAKGIITAVRCG</sequence>
<dbReference type="KEGG" id="fap:GR316_06735"/>
<evidence type="ECO:0000313" key="1">
    <source>
        <dbReference type="EMBL" id="QUS35985.1"/>
    </source>
</evidence>